<keyword evidence="1" id="KW-0802">TPR repeat</keyword>
<dbReference type="Gene3D" id="1.25.40.10">
    <property type="entry name" value="Tetratricopeptide repeat domain"/>
    <property type="match status" value="2"/>
</dbReference>
<dbReference type="FunFam" id="3.30.70.270:FF:000001">
    <property type="entry name" value="Diguanylate cyclase domain protein"/>
    <property type="match status" value="1"/>
</dbReference>
<evidence type="ECO:0000256" key="1">
    <source>
        <dbReference type="PROSITE-ProRule" id="PRU00339"/>
    </source>
</evidence>
<dbReference type="GO" id="GO:0005886">
    <property type="term" value="C:plasma membrane"/>
    <property type="evidence" value="ECO:0007669"/>
    <property type="project" value="TreeGrafter"/>
</dbReference>
<dbReference type="EMBL" id="JACHFL010000006">
    <property type="protein sequence ID" value="MBB5363477.1"/>
    <property type="molecule type" value="Genomic_DNA"/>
</dbReference>
<dbReference type="Gene3D" id="3.30.70.270">
    <property type="match status" value="1"/>
</dbReference>
<dbReference type="InterPro" id="IPR019734">
    <property type="entry name" value="TPR_rpt"/>
</dbReference>
<dbReference type="Proteomes" id="UP000552709">
    <property type="component" value="Unassembled WGS sequence"/>
</dbReference>
<dbReference type="CDD" id="cd01949">
    <property type="entry name" value="GGDEF"/>
    <property type="match status" value="1"/>
</dbReference>
<dbReference type="PANTHER" id="PTHR45138">
    <property type="entry name" value="REGULATORY COMPONENTS OF SENSORY TRANSDUCTION SYSTEM"/>
    <property type="match status" value="1"/>
</dbReference>
<evidence type="ECO:0000313" key="4">
    <source>
        <dbReference type="Proteomes" id="UP000552709"/>
    </source>
</evidence>
<dbReference type="SUPFAM" id="SSF55073">
    <property type="entry name" value="Nucleotide cyclase"/>
    <property type="match status" value="1"/>
</dbReference>
<dbReference type="InterPro" id="IPR050469">
    <property type="entry name" value="Diguanylate_Cyclase"/>
</dbReference>
<dbReference type="InterPro" id="IPR029787">
    <property type="entry name" value="Nucleotide_cyclase"/>
</dbReference>
<dbReference type="InterPro" id="IPR043128">
    <property type="entry name" value="Rev_trsase/Diguanyl_cyclase"/>
</dbReference>
<feature type="domain" description="GGDEF" evidence="2">
    <location>
        <begin position="464"/>
        <end position="593"/>
    </location>
</feature>
<dbReference type="Pfam" id="PF13424">
    <property type="entry name" value="TPR_12"/>
    <property type="match status" value="3"/>
</dbReference>
<dbReference type="InterPro" id="IPR000160">
    <property type="entry name" value="GGDEF_dom"/>
</dbReference>
<dbReference type="GO" id="GO:0043709">
    <property type="term" value="P:cell adhesion involved in single-species biofilm formation"/>
    <property type="evidence" value="ECO:0007669"/>
    <property type="project" value="TreeGrafter"/>
</dbReference>
<dbReference type="SUPFAM" id="SSF48452">
    <property type="entry name" value="TPR-like"/>
    <property type="match status" value="2"/>
</dbReference>
<organism evidence="3 4">
    <name type="scientific">Deinococcus humi</name>
    <dbReference type="NCBI Taxonomy" id="662880"/>
    <lineage>
        <taxon>Bacteria</taxon>
        <taxon>Thermotogati</taxon>
        <taxon>Deinococcota</taxon>
        <taxon>Deinococci</taxon>
        <taxon>Deinococcales</taxon>
        <taxon>Deinococcaceae</taxon>
        <taxon>Deinococcus</taxon>
    </lineage>
</organism>
<accession>A0A7W8JUI0</accession>
<dbReference type="GO" id="GO:0052621">
    <property type="term" value="F:diguanylate cyclase activity"/>
    <property type="evidence" value="ECO:0007669"/>
    <property type="project" value="TreeGrafter"/>
</dbReference>
<dbReference type="AlphaFoldDB" id="A0A7W8JUI0"/>
<dbReference type="PANTHER" id="PTHR45138:SF9">
    <property type="entry name" value="DIGUANYLATE CYCLASE DGCM-RELATED"/>
    <property type="match status" value="1"/>
</dbReference>
<gene>
    <name evidence="3" type="ORF">HNQ08_002583</name>
</gene>
<protein>
    <submittedName>
        <fullName evidence="3">Diguanylate cyclase (GGDEF)-like protein</fullName>
    </submittedName>
</protein>
<dbReference type="NCBIfam" id="TIGR00254">
    <property type="entry name" value="GGDEF"/>
    <property type="match status" value="1"/>
</dbReference>
<evidence type="ECO:0000313" key="3">
    <source>
        <dbReference type="EMBL" id="MBB5363477.1"/>
    </source>
</evidence>
<sequence length="593" mass="66018">MNDAQVDFLEEALSRSEGPRRLVALNDLAYALHTADAQRTLLLTQEALEVAVRLGATEEVLRSTFSRGVALYTLGRFQEAAEALRRADGWAVEQGQDDLIAPVLRYLGDTLIRMGQVDEAAALLARALALFSERRDPLGEADCFNALGALADMGGDYPEAARCHRQALQRRQAAGRSDQVARSLGNLGHVWSALGDHTRALHHHQQALVLFEDCAEPHNMARALINVAVTYDRLEQYDQALTLYERAIPVLLEHGDEVLTALAQANLALLHVKVGQAVLALPLAQAALEIFERHDVWPLTSVALLGLGLAHKSAGDLRAAQTFLWEALERSTLYQLSEIIIQAHEGLSAALRDLGDSEGALEHLRRCLDLERSFTGRQAAQRTEAVLTELEAETAWREADVARQRADELQRLNSVLETAHEQQLELMRRLDEQAHQDTLTGLYNRRYFNQHFDHAIQQAHARREPLTVALFDVDHFKRINDTFSHLTGDLVLQRVATVVRERCEPIDTLARYGGEEFVLLMPGTDLETAARRCSALLEAVATHRWPELPPGERVTLSAGLAELTPISLPSSLIAQADQQLYRAKRNGRNRVLY</sequence>
<dbReference type="RefSeq" id="WP_184132524.1">
    <property type="nucleotide sequence ID" value="NZ_JACHFL010000006.1"/>
</dbReference>
<dbReference type="GO" id="GO:1902201">
    <property type="term" value="P:negative regulation of bacterial-type flagellum-dependent cell motility"/>
    <property type="evidence" value="ECO:0007669"/>
    <property type="project" value="TreeGrafter"/>
</dbReference>
<dbReference type="SMART" id="SM00267">
    <property type="entry name" value="GGDEF"/>
    <property type="match status" value="1"/>
</dbReference>
<dbReference type="PROSITE" id="PS50005">
    <property type="entry name" value="TPR"/>
    <property type="match status" value="1"/>
</dbReference>
<proteinExistence type="predicted"/>
<dbReference type="Pfam" id="PF00990">
    <property type="entry name" value="GGDEF"/>
    <property type="match status" value="1"/>
</dbReference>
<dbReference type="SMART" id="SM00028">
    <property type="entry name" value="TPR"/>
    <property type="match status" value="8"/>
</dbReference>
<dbReference type="PROSITE" id="PS50887">
    <property type="entry name" value="GGDEF"/>
    <property type="match status" value="1"/>
</dbReference>
<feature type="repeat" description="TPR" evidence="1">
    <location>
        <begin position="221"/>
        <end position="254"/>
    </location>
</feature>
<keyword evidence="4" id="KW-1185">Reference proteome</keyword>
<evidence type="ECO:0000259" key="2">
    <source>
        <dbReference type="PROSITE" id="PS50887"/>
    </source>
</evidence>
<name>A0A7W8JUI0_9DEIO</name>
<reference evidence="3 4" key="1">
    <citation type="submission" date="2020-08" db="EMBL/GenBank/DDBJ databases">
        <title>Genomic Encyclopedia of Type Strains, Phase IV (KMG-IV): sequencing the most valuable type-strain genomes for metagenomic binning, comparative biology and taxonomic classification.</title>
        <authorList>
            <person name="Goeker M."/>
        </authorList>
    </citation>
    <scope>NUCLEOTIDE SEQUENCE [LARGE SCALE GENOMIC DNA]</scope>
    <source>
        <strain evidence="3 4">DSM 27939</strain>
    </source>
</reference>
<comment type="caution">
    <text evidence="3">The sequence shown here is derived from an EMBL/GenBank/DDBJ whole genome shotgun (WGS) entry which is preliminary data.</text>
</comment>
<dbReference type="InterPro" id="IPR011990">
    <property type="entry name" value="TPR-like_helical_dom_sf"/>
</dbReference>